<feature type="non-terminal residue" evidence="2">
    <location>
        <position position="1"/>
    </location>
</feature>
<keyword evidence="3" id="KW-1185">Reference proteome</keyword>
<comment type="caution">
    <text evidence="2">The sequence shown here is derived from an EMBL/GenBank/DDBJ whole genome shotgun (WGS) entry which is preliminary data.</text>
</comment>
<organism evidence="2 3">
    <name type="scientific">Batillaria attramentaria</name>
    <dbReference type="NCBI Taxonomy" id="370345"/>
    <lineage>
        <taxon>Eukaryota</taxon>
        <taxon>Metazoa</taxon>
        <taxon>Spiralia</taxon>
        <taxon>Lophotrochozoa</taxon>
        <taxon>Mollusca</taxon>
        <taxon>Gastropoda</taxon>
        <taxon>Caenogastropoda</taxon>
        <taxon>Sorbeoconcha</taxon>
        <taxon>Cerithioidea</taxon>
        <taxon>Batillariidae</taxon>
        <taxon>Batillaria</taxon>
    </lineage>
</organism>
<dbReference type="EMBL" id="JACVVK020000508">
    <property type="protein sequence ID" value="KAK7469678.1"/>
    <property type="molecule type" value="Genomic_DNA"/>
</dbReference>
<evidence type="ECO:0000313" key="3">
    <source>
        <dbReference type="Proteomes" id="UP001519460"/>
    </source>
</evidence>
<gene>
    <name evidence="2" type="ORF">BaRGS_00036307</name>
</gene>
<feature type="region of interest" description="Disordered" evidence="1">
    <location>
        <begin position="58"/>
        <end position="80"/>
    </location>
</feature>
<name>A0ABD0JC00_9CAEN</name>
<reference evidence="2 3" key="1">
    <citation type="journal article" date="2023" name="Sci. Data">
        <title>Genome assembly of the Korean intertidal mud-creeper Batillaria attramentaria.</title>
        <authorList>
            <person name="Patra A.K."/>
            <person name="Ho P.T."/>
            <person name="Jun S."/>
            <person name="Lee S.J."/>
            <person name="Kim Y."/>
            <person name="Won Y.J."/>
        </authorList>
    </citation>
    <scope>NUCLEOTIDE SEQUENCE [LARGE SCALE GENOMIC DNA]</scope>
    <source>
        <strain evidence="2">Wonlab-2016</strain>
    </source>
</reference>
<protein>
    <submittedName>
        <fullName evidence="2">Uncharacterized protein</fullName>
    </submittedName>
</protein>
<evidence type="ECO:0000256" key="1">
    <source>
        <dbReference type="SAM" id="MobiDB-lite"/>
    </source>
</evidence>
<evidence type="ECO:0000313" key="2">
    <source>
        <dbReference type="EMBL" id="KAK7469678.1"/>
    </source>
</evidence>
<sequence length="80" mass="9079">VDVLPDMVEAAVKWGKKTKMRNMKRADPTLERHEAQKKVKEAMRCSLGKMLSARMKQVTGRKKRQASGDSPAVNGLKMFY</sequence>
<dbReference type="Proteomes" id="UP001519460">
    <property type="component" value="Unassembled WGS sequence"/>
</dbReference>
<proteinExistence type="predicted"/>
<accession>A0ABD0JC00</accession>
<dbReference type="AlphaFoldDB" id="A0ABD0JC00"/>